<comment type="similarity">
    <text evidence="2">Belongs to the RETICULATA family.</text>
</comment>
<evidence type="ECO:0000256" key="3">
    <source>
        <dbReference type="ARBA" id="ARBA00022528"/>
    </source>
</evidence>
<name>A0A7J7I3Z0_CAMSI</name>
<evidence type="ECO:0000256" key="5">
    <source>
        <dbReference type="ARBA" id="ARBA00022692"/>
    </source>
</evidence>
<proteinExistence type="inferred from homology"/>
<dbReference type="EMBL" id="JACBKZ010000001">
    <property type="protein sequence ID" value="KAF5959124.1"/>
    <property type="molecule type" value="Genomic_DNA"/>
</dbReference>
<dbReference type="InterPro" id="IPR007314">
    <property type="entry name" value="Cofac_haem-bd_dom"/>
</dbReference>
<evidence type="ECO:0000313" key="11">
    <source>
        <dbReference type="EMBL" id="KAF5959124.1"/>
    </source>
</evidence>
<reference evidence="11 12" key="2">
    <citation type="submission" date="2020-07" db="EMBL/GenBank/DDBJ databases">
        <title>Genome assembly of wild tea tree DASZ reveals pedigree and selection history of tea varieties.</title>
        <authorList>
            <person name="Zhang W."/>
        </authorList>
    </citation>
    <scope>NUCLEOTIDE SEQUENCE [LARGE SCALE GENOMIC DNA]</scope>
    <source>
        <strain evidence="12">cv. G240</strain>
        <tissue evidence="11">Leaf</tissue>
    </source>
</reference>
<keyword evidence="6" id="KW-0809">Transit peptide</keyword>
<gene>
    <name evidence="11" type="ORF">HYC85_000333</name>
</gene>
<dbReference type="PANTHER" id="PTHR31620:SF2">
    <property type="entry name" value="PROTEIN RETICULATA-RELATED 5, CHLOROPLASTIC"/>
    <property type="match status" value="1"/>
</dbReference>
<evidence type="ECO:0000256" key="7">
    <source>
        <dbReference type="ARBA" id="ARBA00022989"/>
    </source>
</evidence>
<dbReference type="Pfam" id="PF04187">
    <property type="entry name" value="Cofac_haem_bdg"/>
    <property type="match status" value="2"/>
</dbReference>
<evidence type="ECO:0000256" key="1">
    <source>
        <dbReference type="ARBA" id="ARBA00004508"/>
    </source>
</evidence>
<protein>
    <recommendedName>
        <fullName evidence="10">Haem-binding uptake Tiki superfamily ChaN domain-containing protein</fullName>
    </recommendedName>
</protein>
<keyword evidence="4" id="KW-0934">Plastid</keyword>
<feature type="region of interest" description="Disordered" evidence="9">
    <location>
        <begin position="463"/>
        <end position="483"/>
    </location>
</feature>
<organism evidence="11 12">
    <name type="scientific">Camellia sinensis</name>
    <name type="common">Tea plant</name>
    <name type="synonym">Thea sinensis</name>
    <dbReference type="NCBI Taxonomy" id="4442"/>
    <lineage>
        <taxon>Eukaryota</taxon>
        <taxon>Viridiplantae</taxon>
        <taxon>Streptophyta</taxon>
        <taxon>Embryophyta</taxon>
        <taxon>Tracheophyta</taxon>
        <taxon>Spermatophyta</taxon>
        <taxon>Magnoliopsida</taxon>
        <taxon>eudicotyledons</taxon>
        <taxon>Gunneridae</taxon>
        <taxon>Pentapetalae</taxon>
        <taxon>asterids</taxon>
        <taxon>Ericales</taxon>
        <taxon>Theaceae</taxon>
        <taxon>Camellia</taxon>
    </lineage>
</organism>
<keyword evidence="8" id="KW-0472">Membrane</keyword>
<evidence type="ECO:0000256" key="4">
    <source>
        <dbReference type="ARBA" id="ARBA00022640"/>
    </source>
</evidence>
<keyword evidence="12" id="KW-1185">Reference proteome</keyword>
<dbReference type="Gene3D" id="3.40.50.11550">
    <property type="match status" value="1"/>
</dbReference>
<keyword evidence="5" id="KW-0812">Transmembrane</keyword>
<feature type="domain" description="Haem-binding uptake Tiki superfamily ChaN" evidence="10">
    <location>
        <begin position="158"/>
        <end position="227"/>
    </location>
</feature>
<dbReference type="InterPro" id="IPR021825">
    <property type="entry name" value="RETICULATA-related"/>
</dbReference>
<dbReference type="Pfam" id="PF11891">
    <property type="entry name" value="RETICULATA-like"/>
    <property type="match status" value="1"/>
</dbReference>
<reference evidence="12" key="1">
    <citation type="journal article" date="2020" name="Nat. Commun.">
        <title>Genome assembly of wild tea tree DASZ reveals pedigree and selection history of tea varieties.</title>
        <authorList>
            <person name="Zhang W."/>
            <person name="Zhang Y."/>
            <person name="Qiu H."/>
            <person name="Guo Y."/>
            <person name="Wan H."/>
            <person name="Zhang X."/>
            <person name="Scossa F."/>
            <person name="Alseekh S."/>
            <person name="Zhang Q."/>
            <person name="Wang P."/>
            <person name="Xu L."/>
            <person name="Schmidt M.H."/>
            <person name="Jia X."/>
            <person name="Li D."/>
            <person name="Zhu A."/>
            <person name="Guo F."/>
            <person name="Chen W."/>
            <person name="Ni D."/>
            <person name="Usadel B."/>
            <person name="Fernie A.R."/>
            <person name="Wen W."/>
        </authorList>
    </citation>
    <scope>NUCLEOTIDE SEQUENCE [LARGE SCALE GENOMIC DNA]</scope>
    <source>
        <strain evidence="12">cv. G240</strain>
    </source>
</reference>
<dbReference type="GO" id="GO:0031969">
    <property type="term" value="C:chloroplast membrane"/>
    <property type="evidence" value="ECO:0007669"/>
    <property type="project" value="UniProtKB-SubCell"/>
</dbReference>
<evidence type="ECO:0000256" key="8">
    <source>
        <dbReference type="ARBA" id="ARBA00023136"/>
    </source>
</evidence>
<feature type="region of interest" description="Disordered" evidence="9">
    <location>
        <begin position="358"/>
        <end position="378"/>
    </location>
</feature>
<feature type="domain" description="Haem-binding uptake Tiki superfamily ChaN" evidence="10">
    <location>
        <begin position="862"/>
        <end position="1006"/>
    </location>
</feature>
<dbReference type="SUPFAM" id="SSF159501">
    <property type="entry name" value="EreA/ChaN-like"/>
    <property type="match status" value="2"/>
</dbReference>
<dbReference type="InterPro" id="IPR036691">
    <property type="entry name" value="Endo/exonu/phosph_ase_sf"/>
</dbReference>
<dbReference type="PANTHER" id="PTHR31620">
    <property type="entry name" value="PROTEIN RETICULATA-RELATED 2, CHLOROPLASTIC-RELATED"/>
    <property type="match status" value="1"/>
</dbReference>
<dbReference type="SUPFAM" id="SSF56219">
    <property type="entry name" value="DNase I-like"/>
    <property type="match status" value="1"/>
</dbReference>
<evidence type="ECO:0000313" key="12">
    <source>
        <dbReference type="Proteomes" id="UP000593564"/>
    </source>
</evidence>
<dbReference type="Proteomes" id="UP000593564">
    <property type="component" value="Unassembled WGS sequence"/>
</dbReference>
<sequence length="1378" mass="152257">MKPHHTHRGFTSRPAPALHLYPTHRRLCVSPEIDLRPRMSPENHRSRHVSAKKRRRITLNIRHIAENSGEFSRSSTTGRRDVLVTPFLAIGACFLRSAVARADEKTPESGAATPPPETVTATTAPPVAKVEGEAISSRVYDATVIGEPMAVGKDKRKVWDKLMNARVVYLGEAEQVPIGDDKVLELEIAKNLRKRCLEAERPLSLALEAFPCNLQEQLNQYMDKRVEVGGGGSEAMADSLLDLTRTLSLTSEEDTVVRLGGDSTSLMMGKSDMCLVGKLLTRRLFNVDDMKSTLLSVWQPTKGMQIVELHGAEQCEFEWPLMLGHSDRECDAKLSSADGTRVDVLQYGAWLRMDTFKSKGPRRTGPIDRGVGMRPPGGQETPMRMISEHVNQEEGAPQSVSPPCAPVVVVANRRRDRNAHGGETLIPVIDGVGKGNAVHVATISDSNISSPTSTTFEFMNGREVTAEGGPGHQSQHSSLGLGGAKPTAIESGLVAQFSPLAPNLLMEVEASPLSESVLPKKKWKRVARQHMDPNTAHSPVTGTKRVLEEVVVNDGNLSDETWDVKAGNCGVVGRSPSQMEHFRNVIADAHLANLGFVGPIFTWSNNRGGNALVRERLDRGFANDAWQLLFPHAKVYPMACTSSDHLPICVDICGAKEQCQSPASGHLMYRFEAMWLRHANCEQVVADNWLPSSNADVRSLVSIIAHVSSSLRRWDRNVFGCVKRQLKEKTDQLQRLLTLSVNFPDDVAEMCKLRCDIDELLERESIFWGQRARANWLKDGDRNTCFFIPRPPNVIRRRKLLELFSAGEGLNMGPVLQLIQERVSDHSASQLSRPFSEVEVHHVLFQMHPTKAPGPDETLKSFASHWPPQRWQEYEPLLTYCRDNGVGLVACGTPLEVLRTVQAEGIRGLSKADRKIYAPPAGSGFISGFTSISRRSSADINFPNQSASFGPSSYLSAQARVVEEYTVSEVILRAMSNGGATGMLVVVTGASHVTYGSSGTGLPARISRKIPKKNQVVILLDPERQYIRREGEVPVADFLWYSAARPCSRNCFDRAEIARVMNAAGRRRDGLPQDLQKGLDLGVVSPEVLQNFFDLEQYPFISELTHQFQGFRERLLADPKFLHRLAIEEAISITTTLLAQYERRKENFFEELDYVITDTVRGSVVDFFTVWLPAPTLSFLSIGDTIDTPDSVETLKGLLGSIPDNAFQKNIAGKDWNVNHRVASVLFGGLKLAGVGFISSIGTVVASNILYAVRKLLNPALDTRQRIKRSPILKTAVVYGGFLGTSANLRYQVIAGIVEHRISDQFASQTLLVNMLSFFVRTVNSYWGTQQWVDLARFTGLQATKSEPPSFQTPDSPNQAALECNAPEEAAIDEIKNQ</sequence>
<dbReference type="Gene3D" id="3.60.10.10">
    <property type="entry name" value="Endonuclease/exonuclease/phosphatase"/>
    <property type="match status" value="1"/>
</dbReference>
<evidence type="ECO:0000259" key="10">
    <source>
        <dbReference type="Pfam" id="PF04187"/>
    </source>
</evidence>
<evidence type="ECO:0000256" key="6">
    <source>
        <dbReference type="ARBA" id="ARBA00022946"/>
    </source>
</evidence>
<keyword evidence="7" id="KW-1133">Transmembrane helix</keyword>
<evidence type="ECO:0000256" key="9">
    <source>
        <dbReference type="SAM" id="MobiDB-lite"/>
    </source>
</evidence>
<comment type="subcellular location">
    <subcellularLocation>
        <location evidence="1">Plastid</location>
        <location evidence="1">Chloroplast membrane</location>
        <topology evidence="1">Multi-pass membrane protein</topology>
    </subcellularLocation>
</comment>
<keyword evidence="3" id="KW-0150">Chloroplast</keyword>
<accession>A0A7J7I3Z0</accession>
<comment type="caution">
    <text evidence="11">The sequence shown here is derived from an EMBL/GenBank/DDBJ whole genome shotgun (WGS) entry which is preliminary data.</text>
</comment>
<evidence type="ECO:0000256" key="2">
    <source>
        <dbReference type="ARBA" id="ARBA00010793"/>
    </source>
</evidence>